<dbReference type="SUPFAM" id="SSF50729">
    <property type="entry name" value="PH domain-like"/>
    <property type="match status" value="1"/>
</dbReference>
<dbReference type="FunFam" id="1.10.1000.11:FF:000009">
    <property type="entry name" value="IQ motif and SEC7 domain-containing protein"/>
    <property type="match status" value="1"/>
</dbReference>
<evidence type="ECO:0000313" key="10">
    <source>
        <dbReference type="WBParaSite" id="EVEC_0000325701-mRNA-1"/>
    </source>
</evidence>
<organism evidence="10">
    <name type="scientific">Enterobius vermicularis</name>
    <name type="common">Human pinworm</name>
    <dbReference type="NCBI Taxonomy" id="51028"/>
    <lineage>
        <taxon>Eukaryota</taxon>
        <taxon>Metazoa</taxon>
        <taxon>Ecdysozoa</taxon>
        <taxon>Nematoda</taxon>
        <taxon>Chromadorea</taxon>
        <taxon>Rhabditida</taxon>
        <taxon>Spirurina</taxon>
        <taxon>Oxyuridomorpha</taxon>
        <taxon>Oxyuroidea</taxon>
        <taxon>Oxyuridae</taxon>
        <taxon>Enterobius</taxon>
    </lineage>
</organism>
<dbReference type="InterPro" id="IPR035999">
    <property type="entry name" value="Sec7_dom_sf"/>
</dbReference>
<comment type="similarity">
    <text evidence="2">Belongs to the BRAG family.</text>
</comment>
<proteinExistence type="inferred from homology"/>
<dbReference type="GO" id="GO:0030036">
    <property type="term" value="P:actin cytoskeleton organization"/>
    <property type="evidence" value="ECO:0007669"/>
    <property type="project" value="TreeGrafter"/>
</dbReference>
<protein>
    <submittedName>
        <fullName evidence="10">SEC7 domain-containing protein</fullName>
    </submittedName>
</protein>
<sequence length="649" mass="74899">MISEWRLATATSSNSNLNAYEISDDLSRRQIQVLERRYGGRLRAHAAATRIQRAFRQYRLQQQWRRLVVPIQTPETYRVRYVQNPHWQRCEHPERGMSLCSERCLQSSSELNRRSRQQYCLISPPHQNARFTRYHPAISLSAQLHASRSQERCLLQNQTPEPSSAWFVAQEASRRMPLELMSPRLLHRRLVTDIPQPSRNVWVPRSLLSSSRSCHTNSLPRLDCRSQQNSSNSTDSGRTQLISEQQRRRQYRIALNFFNKKPSRGIQFLVNWGFVEHTPEAVAKLLIGRRGLSKQMIGEYLGNLHDPFSSSVLEHFINEINLHNMEIDVALRHALGFFRLPGEAQKIDRIMQVFSQRYAACNPNCVALFHGADTVYILSFAIIMLNTDLHSPNIRPSRRMKLEDFIKNLRGIDAGFDIDRNLLIGIYERIKEKEFRSGSDHVTQVMKVDQSIVGKEKPKLVEPYRRLVCYCRLNQISDRIKRQASNAHQREVFLFNDLMLVAKTASKKKSCSQYLLRSWSSLLGMRVRFFESNYYHYGISLVYPDGEELLLHAKNDDDRHRFVADVRESIAECTEMEAIRIEVELDKHSGLDRSESQRDSGLPDIDAQNGSSISNGSTSSHHLPQSMHRLSLNSLDSGVIEGTCDLPAS</sequence>
<dbReference type="Pfam" id="PF16453">
    <property type="entry name" value="IQ_SEC7_PH"/>
    <property type="match status" value="1"/>
</dbReference>
<feature type="compositionally biased region" description="Low complexity" evidence="6">
    <location>
        <begin position="609"/>
        <end position="620"/>
    </location>
</feature>
<evidence type="ECO:0000313" key="8">
    <source>
        <dbReference type="EMBL" id="VDD87822.1"/>
    </source>
</evidence>
<gene>
    <name evidence="8" type="ORF">EVEC_LOCUS2965</name>
</gene>
<reference evidence="8 9" key="2">
    <citation type="submission" date="2018-10" db="EMBL/GenBank/DDBJ databases">
        <authorList>
            <consortium name="Pathogen Informatics"/>
        </authorList>
    </citation>
    <scope>NUCLEOTIDE SEQUENCE [LARGE SCALE GENOMIC DNA]</scope>
</reference>
<dbReference type="Pfam" id="PF01369">
    <property type="entry name" value="Sec7"/>
    <property type="match status" value="1"/>
</dbReference>
<dbReference type="WBParaSite" id="EVEC_0000325701-mRNA-1">
    <property type="protein sequence ID" value="EVEC_0000325701-mRNA-1"/>
    <property type="gene ID" value="EVEC_0000325701"/>
</dbReference>
<evidence type="ECO:0000313" key="9">
    <source>
        <dbReference type="Proteomes" id="UP000274131"/>
    </source>
</evidence>
<dbReference type="PROSITE" id="PS50190">
    <property type="entry name" value="SEC7"/>
    <property type="match status" value="1"/>
</dbReference>
<feature type="region of interest" description="Disordered" evidence="6">
    <location>
        <begin position="214"/>
        <end position="244"/>
    </location>
</feature>
<dbReference type="Gene3D" id="2.30.29.30">
    <property type="entry name" value="Pleckstrin-homology domain (PH domain)/Phosphotyrosine-binding domain (PTB)"/>
    <property type="match status" value="1"/>
</dbReference>
<keyword evidence="9" id="KW-1185">Reference proteome</keyword>
<evidence type="ECO:0000256" key="3">
    <source>
        <dbReference type="ARBA" id="ARBA00022490"/>
    </source>
</evidence>
<dbReference type="AlphaFoldDB" id="A0A158Q9V6"/>
<evidence type="ECO:0000256" key="1">
    <source>
        <dbReference type="ARBA" id="ARBA00004496"/>
    </source>
</evidence>
<dbReference type="Gene3D" id="1.10.220.20">
    <property type="match status" value="1"/>
</dbReference>
<keyword evidence="5" id="KW-0175">Coiled coil</keyword>
<dbReference type="Proteomes" id="UP000274131">
    <property type="component" value="Unassembled WGS sequence"/>
</dbReference>
<dbReference type="PANTHER" id="PTHR10663">
    <property type="entry name" value="GUANYL-NUCLEOTIDE EXCHANGE FACTOR"/>
    <property type="match status" value="1"/>
</dbReference>
<evidence type="ECO:0000256" key="4">
    <source>
        <dbReference type="ARBA" id="ARBA00022553"/>
    </source>
</evidence>
<reference evidence="10" key="1">
    <citation type="submission" date="2016-04" db="UniProtKB">
        <authorList>
            <consortium name="WormBaseParasite"/>
        </authorList>
    </citation>
    <scope>IDENTIFICATION</scope>
</reference>
<dbReference type="STRING" id="51028.A0A158Q9V6"/>
<evidence type="ECO:0000259" key="7">
    <source>
        <dbReference type="PROSITE" id="PS50190"/>
    </source>
</evidence>
<dbReference type="EMBL" id="UXUI01007481">
    <property type="protein sequence ID" value="VDD87822.1"/>
    <property type="molecule type" value="Genomic_DNA"/>
</dbReference>
<evidence type="ECO:0000256" key="6">
    <source>
        <dbReference type="SAM" id="MobiDB-lite"/>
    </source>
</evidence>
<evidence type="ECO:0000256" key="5">
    <source>
        <dbReference type="ARBA" id="ARBA00023054"/>
    </source>
</evidence>
<dbReference type="InterPro" id="IPR000904">
    <property type="entry name" value="Sec7_dom"/>
</dbReference>
<dbReference type="Gene3D" id="1.10.1000.11">
    <property type="entry name" value="Arf Nucleotide-binding Site Opener,domain 2"/>
    <property type="match status" value="1"/>
</dbReference>
<dbReference type="CDD" id="cd00171">
    <property type="entry name" value="Sec7"/>
    <property type="match status" value="1"/>
</dbReference>
<dbReference type="OrthoDB" id="430364at2759"/>
<dbReference type="GO" id="GO:0005737">
    <property type="term" value="C:cytoplasm"/>
    <property type="evidence" value="ECO:0007669"/>
    <property type="project" value="UniProtKB-SubCell"/>
</dbReference>
<dbReference type="GO" id="GO:0032012">
    <property type="term" value="P:regulation of ARF protein signal transduction"/>
    <property type="evidence" value="ECO:0007669"/>
    <property type="project" value="InterPro"/>
</dbReference>
<dbReference type="PROSITE" id="PS50096">
    <property type="entry name" value="IQ"/>
    <property type="match status" value="1"/>
</dbReference>
<dbReference type="SUPFAM" id="SSF48425">
    <property type="entry name" value="Sec7 domain"/>
    <property type="match status" value="1"/>
</dbReference>
<dbReference type="InterPro" id="IPR033742">
    <property type="entry name" value="IQSEC_PH"/>
</dbReference>
<evidence type="ECO:0000256" key="2">
    <source>
        <dbReference type="ARBA" id="ARBA00006248"/>
    </source>
</evidence>
<keyword evidence="3" id="KW-0963">Cytoplasm</keyword>
<name>A0A158Q9V6_ENTVE</name>
<dbReference type="GO" id="GO:0005085">
    <property type="term" value="F:guanyl-nucleotide exchange factor activity"/>
    <property type="evidence" value="ECO:0007669"/>
    <property type="project" value="InterPro"/>
</dbReference>
<dbReference type="InterPro" id="IPR023394">
    <property type="entry name" value="Sec7_C_sf"/>
</dbReference>
<keyword evidence="4" id="KW-0597">Phosphoprotein</keyword>
<dbReference type="PANTHER" id="PTHR10663:SF342">
    <property type="entry name" value="FI21420P1"/>
    <property type="match status" value="1"/>
</dbReference>
<feature type="domain" description="SEC7" evidence="7">
    <location>
        <begin position="240"/>
        <end position="433"/>
    </location>
</feature>
<dbReference type="SMART" id="SM00222">
    <property type="entry name" value="Sec7"/>
    <property type="match status" value="1"/>
</dbReference>
<accession>A0A158Q9V6</accession>
<feature type="region of interest" description="Disordered" evidence="6">
    <location>
        <begin position="590"/>
        <end position="624"/>
    </location>
</feature>
<comment type="subcellular location">
    <subcellularLocation>
        <location evidence="1">Cytoplasm</location>
    </subcellularLocation>
</comment>
<dbReference type="InterPro" id="IPR011993">
    <property type="entry name" value="PH-like_dom_sf"/>
</dbReference>